<dbReference type="EMBL" id="MLCF01000120">
    <property type="protein sequence ID" value="OIV36011.1"/>
    <property type="molecule type" value="Genomic_DNA"/>
</dbReference>
<keyword evidence="4 7" id="KW-0812">Transmembrane</keyword>
<dbReference type="GO" id="GO:0016780">
    <property type="term" value="F:phosphotransferase activity, for other substituted phosphate groups"/>
    <property type="evidence" value="ECO:0007669"/>
    <property type="project" value="TreeGrafter"/>
</dbReference>
<dbReference type="AlphaFoldDB" id="A0A1J7BBI0"/>
<keyword evidence="6 7" id="KW-0472">Membrane</keyword>
<evidence type="ECO:0000256" key="4">
    <source>
        <dbReference type="ARBA" id="ARBA00022692"/>
    </source>
</evidence>
<feature type="transmembrane region" description="Helical" evidence="7">
    <location>
        <begin position="53"/>
        <end position="73"/>
    </location>
</feature>
<organism evidence="9 10">
    <name type="scientific">Mangrovactinospora gilvigrisea</name>
    <dbReference type="NCBI Taxonomy" id="1428644"/>
    <lineage>
        <taxon>Bacteria</taxon>
        <taxon>Bacillati</taxon>
        <taxon>Actinomycetota</taxon>
        <taxon>Actinomycetes</taxon>
        <taxon>Kitasatosporales</taxon>
        <taxon>Streptomycetaceae</taxon>
        <taxon>Mangrovactinospora</taxon>
    </lineage>
</organism>
<dbReference type="Gene3D" id="3.40.50.720">
    <property type="entry name" value="NAD(P)-binding Rossmann-like Domain"/>
    <property type="match status" value="1"/>
</dbReference>
<dbReference type="NCBIfam" id="TIGR03025">
    <property type="entry name" value="EPS_sugtrans"/>
    <property type="match status" value="1"/>
</dbReference>
<dbReference type="InterPro" id="IPR017475">
    <property type="entry name" value="EPS_sugar_tfrase"/>
</dbReference>
<keyword evidence="5 7" id="KW-1133">Transmembrane helix</keyword>
<comment type="caution">
    <text evidence="9">The sequence shown here is derived from an EMBL/GenBank/DDBJ whole genome shotgun (WGS) entry which is preliminary data.</text>
</comment>
<evidence type="ECO:0000256" key="3">
    <source>
        <dbReference type="ARBA" id="ARBA00022679"/>
    </source>
</evidence>
<evidence type="ECO:0000256" key="5">
    <source>
        <dbReference type="ARBA" id="ARBA00022989"/>
    </source>
</evidence>
<evidence type="ECO:0000256" key="7">
    <source>
        <dbReference type="SAM" id="Phobius"/>
    </source>
</evidence>
<dbReference type="SUPFAM" id="SSF51735">
    <property type="entry name" value="NAD(P)-binding Rossmann-fold domains"/>
    <property type="match status" value="1"/>
</dbReference>
<evidence type="ECO:0000259" key="8">
    <source>
        <dbReference type="Pfam" id="PF02397"/>
    </source>
</evidence>
<dbReference type="Pfam" id="PF13727">
    <property type="entry name" value="CoA_binding_3"/>
    <property type="match status" value="1"/>
</dbReference>
<dbReference type="STRING" id="1428644.BIV57_18615"/>
<keyword evidence="10" id="KW-1185">Reference proteome</keyword>
<keyword evidence="3" id="KW-0808">Transferase</keyword>
<name>A0A1J7BBI0_9ACTN</name>
<gene>
    <name evidence="9" type="ORF">BIV57_18615</name>
</gene>
<evidence type="ECO:0000256" key="6">
    <source>
        <dbReference type="ARBA" id="ARBA00023136"/>
    </source>
</evidence>
<proteinExistence type="inferred from homology"/>
<dbReference type="PANTHER" id="PTHR30576">
    <property type="entry name" value="COLANIC BIOSYNTHESIS UDP-GLUCOSE LIPID CARRIER TRANSFERASE"/>
    <property type="match status" value="1"/>
</dbReference>
<dbReference type="Proteomes" id="UP000243342">
    <property type="component" value="Unassembled WGS sequence"/>
</dbReference>
<protein>
    <recommendedName>
        <fullName evidence="8">Bacterial sugar transferase domain-containing protein</fullName>
    </recommendedName>
</protein>
<dbReference type="InterPro" id="IPR003362">
    <property type="entry name" value="Bact_transf"/>
</dbReference>
<dbReference type="GO" id="GO:0016020">
    <property type="term" value="C:membrane"/>
    <property type="evidence" value="ECO:0007669"/>
    <property type="project" value="UniProtKB-SubCell"/>
</dbReference>
<evidence type="ECO:0000256" key="1">
    <source>
        <dbReference type="ARBA" id="ARBA00004141"/>
    </source>
</evidence>
<evidence type="ECO:0000313" key="9">
    <source>
        <dbReference type="EMBL" id="OIV36011.1"/>
    </source>
</evidence>
<feature type="transmembrane region" description="Helical" evidence="7">
    <location>
        <begin position="79"/>
        <end position="98"/>
    </location>
</feature>
<dbReference type="OrthoDB" id="9808602at2"/>
<dbReference type="PANTHER" id="PTHR30576:SF0">
    <property type="entry name" value="UNDECAPRENYL-PHOSPHATE N-ACETYLGALACTOSAMINYL 1-PHOSPHATE TRANSFERASE-RELATED"/>
    <property type="match status" value="1"/>
</dbReference>
<accession>A0A1J7BBI0</accession>
<evidence type="ECO:0000313" key="10">
    <source>
        <dbReference type="Proteomes" id="UP000243342"/>
    </source>
</evidence>
<comment type="similarity">
    <text evidence="2">Belongs to the bacterial sugar transferase family.</text>
</comment>
<dbReference type="InterPro" id="IPR036291">
    <property type="entry name" value="NAD(P)-bd_dom_sf"/>
</dbReference>
<feature type="domain" description="Bacterial sugar transferase" evidence="8">
    <location>
        <begin position="249"/>
        <end position="429"/>
    </location>
</feature>
<sequence>MIAPGAGSLHGGLLRAAVLVPVVLAANAAGGLYRPRLSLSALDETPQLAIRGAACLAVVLALGQSLRCGFLSVPAARGAFLVSFTVYLVTAVCGRSVLYGLRRAMRRRGPGRPVLILGAGRVGRRIAGALREHPEYGLWPVGFLDAAVPRTSEPLALPVLGTPADLGRVAVDFGVRDVVVAFGSFGEYETAEAVETCRRLNLTAQVVPWPSGARTGAAPEGGARGDHLWGFPVRRCAAERERPGARFVKRFIDVAVAGGALLLLSPLLAAFAVAVRLDGGPGVIFRQKRIGHGGRAFTMLKFRSLRPATEGESETRWSIAHDDRLSKVGNLLRKTSIDELPQLWNVVKGEMSLVGPRPERPHFVERFSRAYPGYGQRHRMPTGLTGLAQINGLRGDTSIEDRARFDNYYIEHWSPWQDVAIALRTVAGLIRPGGS</sequence>
<evidence type="ECO:0000256" key="2">
    <source>
        <dbReference type="ARBA" id="ARBA00006464"/>
    </source>
</evidence>
<dbReference type="Pfam" id="PF02397">
    <property type="entry name" value="Bac_transf"/>
    <property type="match status" value="1"/>
</dbReference>
<reference evidence="9 10" key="1">
    <citation type="submission" date="2016-10" db="EMBL/GenBank/DDBJ databases">
        <title>Genome sequence of Streptomyces gilvigriseus MUSC 26.</title>
        <authorList>
            <person name="Lee L.-H."/>
            <person name="Ser H.-L."/>
        </authorList>
    </citation>
    <scope>NUCLEOTIDE SEQUENCE [LARGE SCALE GENOMIC DNA]</scope>
    <source>
        <strain evidence="9 10">MUSC 26</strain>
    </source>
</reference>
<comment type="subcellular location">
    <subcellularLocation>
        <location evidence="1">Membrane</location>
        <topology evidence="1">Multi-pass membrane protein</topology>
    </subcellularLocation>
</comment>
<feature type="transmembrane region" description="Helical" evidence="7">
    <location>
        <begin position="251"/>
        <end position="275"/>
    </location>
</feature>
<feature type="transmembrane region" description="Helical" evidence="7">
    <location>
        <begin position="12"/>
        <end position="33"/>
    </location>
</feature>